<feature type="domain" description="UDP-N-acetylglucosamine 2-epimerase" evidence="5">
    <location>
        <begin position="26"/>
        <end position="369"/>
    </location>
</feature>
<reference evidence="6" key="1">
    <citation type="journal article" date="2014" name="Int. J. Syst. Evol. Microbiol.">
        <title>Complete genome of a new Firmicutes species belonging to the dominant human colonic microbiota ('Ruminococcus bicirculans') reveals two chromosomes and a selective capacity to utilize plant glucans.</title>
        <authorList>
            <consortium name="NISC Comparative Sequencing Program"/>
            <person name="Wegmann U."/>
            <person name="Louis P."/>
            <person name="Goesmann A."/>
            <person name="Henrissat B."/>
            <person name="Duncan S.H."/>
            <person name="Flint H.J."/>
        </authorList>
    </citation>
    <scope>NUCLEOTIDE SEQUENCE</scope>
    <source>
        <strain evidence="6">JCM 17590</strain>
    </source>
</reference>
<organism evidence="6 7">
    <name type="scientific">Gryllotalpicola daejeonensis</name>
    <dbReference type="NCBI Taxonomy" id="993087"/>
    <lineage>
        <taxon>Bacteria</taxon>
        <taxon>Bacillati</taxon>
        <taxon>Actinomycetota</taxon>
        <taxon>Actinomycetes</taxon>
        <taxon>Micrococcales</taxon>
        <taxon>Microbacteriaceae</taxon>
        <taxon>Gryllotalpicola</taxon>
    </lineage>
</organism>
<evidence type="ECO:0000313" key="6">
    <source>
        <dbReference type="EMBL" id="GAA4166498.1"/>
    </source>
</evidence>
<evidence type="ECO:0000313" key="7">
    <source>
        <dbReference type="Proteomes" id="UP001415169"/>
    </source>
</evidence>
<dbReference type="RefSeq" id="WP_344792820.1">
    <property type="nucleotide sequence ID" value="NZ_BAABBV010000002.1"/>
</dbReference>
<evidence type="ECO:0000256" key="2">
    <source>
        <dbReference type="ARBA" id="ARBA00038209"/>
    </source>
</evidence>
<evidence type="ECO:0000256" key="4">
    <source>
        <dbReference type="RuleBase" id="RU003513"/>
    </source>
</evidence>
<sequence length="395" mass="42017">MSKQTPHIMAVYGTRPEAIKLAPVIRALRADRRFETTVAVTGQHGDILDRMNRFFGVDVDCDLGMLRPGQSFAELTSRMFAGLLALFEERRPDAVLMHGDTSSSALAALAAYYQGIPVMHLEAGLRSGDLMSPFPEEGNRRIAGQLAALHLAPTASARGNLLAENVPESAIAVTGNTVIDALFETIDRASGRLSPSVATAVEAGRRIVLVTAHRRESWGQGLGNTAAALADVLDTHDDITVVLPMHPNPTVREALLPVLGNRQDALLIEPQDYPEFCALLNAAHIVVTDSGGVQEEAPALGKPVLVTRDTTERPEAIEAGAAILVGTDRSCIRSHLDRLLDDRLAYAEMAAAVSPYGDGHATARVVAAIAAHFGVGSRVRDFHPLALAADFAAVA</sequence>
<dbReference type="CDD" id="cd03786">
    <property type="entry name" value="GTB_UDP-GlcNAc_2-Epimerase"/>
    <property type="match status" value="1"/>
</dbReference>
<dbReference type="InterPro" id="IPR029767">
    <property type="entry name" value="WecB-like"/>
</dbReference>
<comment type="similarity">
    <text evidence="2 4">Belongs to the UDP-N-acetylglucosamine 2-epimerase family.</text>
</comment>
<gene>
    <name evidence="6" type="primary">wecB_2</name>
    <name evidence="6" type="ORF">GCM10022286_31230</name>
</gene>
<dbReference type="EMBL" id="BAABBV010000002">
    <property type="protein sequence ID" value="GAA4166498.1"/>
    <property type="molecule type" value="Genomic_DNA"/>
</dbReference>
<evidence type="ECO:0000259" key="5">
    <source>
        <dbReference type="Pfam" id="PF02350"/>
    </source>
</evidence>
<keyword evidence="7" id="KW-1185">Reference proteome</keyword>
<dbReference type="SUPFAM" id="SSF53756">
    <property type="entry name" value="UDP-Glycosyltransferase/glycogen phosphorylase"/>
    <property type="match status" value="1"/>
</dbReference>
<dbReference type="Gene3D" id="3.40.50.2000">
    <property type="entry name" value="Glycogen Phosphorylase B"/>
    <property type="match status" value="2"/>
</dbReference>
<evidence type="ECO:0000256" key="3">
    <source>
        <dbReference type="ARBA" id="ARBA00038858"/>
    </source>
</evidence>
<comment type="caution">
    <text evidence="6">The sequence shown here is derived from an EMBL/GenBank/DDBJ whole genome shotgun (WGS) entry which is preliminary data.</text>
</comment>
<dbReference type="EC" id="5.1.3.14" evidence="3"/>
<dbReference type="InterPro" id="IPR003331">
    <property type="entry name" value="UDP_GlcNAc_Epimerase_2_dom"/>
</dbReference>
<evidence type="ECO:0000256" key="1">
    <source>
        <dbReference type="ARBA" id="ARBA00023235"/>
    </source>
</evidence>
<dbReference type="Pfam" id="PF02350">
    <property type="entry name" value="Epimerase_2"/>
    <property type="match status" value="1"/>
</dbReference>
<protein>
    <recommendedName>
        <fullName evidence="3">UDP-N-acetylglucosamine 2-epimerase (non-hydrolyzing)</fullName>
        <ecNumber evidence="3">5.1.3.14</ecNumber>
    </recommendedName>
</protein>
<reference evidence="6" key="2">
    <citation type="submission" date="2023-12" db="EMBL/GenBank/DDBJ databases">
        <authorList>
            <person name="Sun Q."/>
            <person name="Inoue M."/>
        </authorList>
    </citation>
    <scope>NUCLEOTIDE SEQUENCE</scope>
    <source>
        <strain evidence="6">JCM 17590</strain>
    </source>
</reference>
<dbReference type="NCBIfam" id="TIGR00236">
    <property type="entry name" value="wecB"/>
    <property type="match status" value="1"/>
</dbReference>
<proteinExistence type="inferred from homology"/>
<dbReference type="PANTHER" id="PTHR43174">
    <property type="entry name" value="UDP-N-ACETYLGLUCOSAMINE 2-EPIMERASE"/>
    <property type="match status" value="1"/>
</dbReference>
<accession>A0ABP7ZNU8</accession>
<name>A0ABP7ZNU8_9MICO</name>
<dbReference type="Proteomes" id="UP001415169">
    <property type="component" value="Unassembled WGS sequence"/>
</dbReference>
<keyword evidence="1 4" id="KW-0413">Isomerase</keyword>
<dbReference type="PANTHER" id="PTHR43174:SF2">
    <property type="entry name" value="UDP-N-ACETYLGLUCOSAMINE 2-EPIMERASE"/>
    <property type="match status" value="1"/>
</dbReference>